<dbReference type="EMBL" id="CP021323">
    <property type="protein sequence ID" value="ARS54439.1"/>
    <property type="molecule type" value="Genomic_DNA"/>
</dbReference>
<dbReference type="Proteomes" id="UP000250025">
    <property type="component" value="Chromosome"/>
</dbReference>
<accession>A0A2Z2HAA1</accession>
<proteinExistence type="predicted"/>
<name>A0A2Z2HAA1_9GAMM</name>
<organism evidence="1 2">
    <name type="scientific">Kushneria konosiri</name>
    <dbReference type="NCBI Taxonomy" id="698828"/>
    <lineage>
        <taxon>Bacteria</taxon>
        <taxon>Pseudomonadati</taxon>
        <taxon>Pseudomonadota</taxon>
        <taxon>Gammaproteobacteria</taxon>
        <taxon>Oceanospirillales</taxon>
        <taxon>Halomonadaceae</taxon>
        <taxon>Kushneria</taxon>
    </lineage>
</organism>
<dbReference type="OrthoDB" id="5194627at2"/>
<reference evidence="1 2" key="1">
    <citation type="journal article" date="2017" name="Int. J. Syst. Evol. Microbiol.">
        <title>Kushneria konosiri sp. nov., isolated from the Korean salt-fermented seafood Daemi-jeot.</title>
        <authorList>
            <person name="Yun J.H."/>
            <person name="Park S.K."/>
            <person name="Lee J.Y."/>
            <person name="Jung M.J."/>
            <person name="Bae J.W."/>
        </authorList>
    </citation>
    <scope>NUCLEOTIDE SEQUENCE [LARGE SCALE GENOMIC DNA]</scope>
    <source>
        <strain evidence="1 2">X49</strain>
    </source>
</reference>
<dbReference type="AlphaFoldDB" id="A0A2Z2HAA1"/>
<protein>
    <submittedName>
        <fullName evidence="1">Uncharacterized protein</fullName>
    </submittedName>
</protein>
<evidence type="ECO:0000313" key="1">
    <source>
        <dbReference type="EMBL" id="ARS54439.1"/>
    </source>
</evidence>
<gene>
    <name evidence="1" type="ORF">B9G99_05920</name>
</gene>
<sequence>MEIDDLCVSKNAQFYKLKKTLSVKALKTLFKEVSQNRSGSYLCNKVRSNYTSNNDVAVKYSLLSYKTVAEPSFLKGTQIKEYKVAYLLLVELDDAVAVIKKHVEPFANFFDDFLEEFDYDNFCHFYGDKSPEYEKIAMKNMSISNAVIRSRSLEAKNLDGIMSSNSSSRSVPTSFRMKIAQDVYTLTPNTSRVSHRDKKAGFDELVDWLSLTKEEIKIVNGKSEFLNNFAVPVCLEDILKIPHSITAIFLDLGEVERKIECGEAKLKKQNGDYLNQSEVYRFFDILKSPLRINSESIFVKGKKVKGKIQCSKSSIAIKNTILNDLVIEEDGVFEYKLSKLVNEEKPFSAVFDSPNYSYYSRSCFEDKSLLNNIDSMLTIFDDTFDFSKVRSEKEKKHEASLARFPEKSLFRAIEDEYCAESNVVFCDDMNDEWADHISFNINRSVPEVSFVHSKFVVKDTYGASAFHEVVAQALKNIGRTQSDKKSFKEKYDKKWSKMYESTQIPRTIGANNWKDIEDVIDVVQKNPNSIKKVVLATPFLSKSKLSDEIDQLNTGGRCKPHYVQLIWLINTFISSCKEYGAQAYILCKK</sequence>
<keyword evidence="2" id="KW-1185">Reference proteome</keyword>
<evidence type="ECO:0000313" key="2">
    <source>
        <dbReference type="Proteomes" id="UP000250025"/>
    </source>
</evidence>
<dbReference type="KEGG" id="kus:B9G99_05920"/>